<evidence type="ECO:0000256" key="4">
    <source>
        <dbReference type="ARBA" id="ARBA00022989"/>
    </source>
</evidence>
<evidence type="ECO:0000256" key="3">
    <source>
        <dbReference type="ARBA" id="ARBA00022692"/>
    </source>
</evidence>
<feature type="transmembrane region" description="Helical" evidence="6">
    <location>
        <begin position="222"/>
        <end position="245"/>
    </location>
</feature>
<comment type="subcellular location">
    <subcellularLocation>
        <location evidence="1">Cell membrane</location>
        <topology evidence="1">Multi-pass membrane protein</topology>
    </subcellularLocation>
</comment>
<dbReference type="CDD" id="cd06579">
    <property type="entry name" value="TM_PBP1_transp_AraH_like"/>
    <property type="match status" value="1"/>
</dbReference>
<keyword evidence="2" id="KW-1003">Cell membrane</keyword>
<feature type="transmembrane region" description="Helical" evidence="6">
    <location>
        <begin position="105"/>
        <end position="126"/>
    </location>
</feature>
<dbReference type="PANTHER" id="PTHR32196">
    <property type="entry name" value="ABC TRANSPORTER PERMEASE PROTEIN YPHD-RELATED-RELATED"/>
    <property type="match status" value="1"/>
</dbReference>
<dbReference type="EMBL" id="FWDM01000022">
    <property type="protein sequence ID" value="SLM13746.1"/>
    <property type="molecule type" value="Genomic_DNA"/>
</dbReference>
<protein>
    <submittedName>
        <fullName evidence="7">Inner-membrane translocator</fullName>
    </submittedName>
</protein>
<feature type="transmembrane region" description="Helical" evidence="6">
    <location>
        <begin position="279"/>
        <end position="299"/>
    </location>
</feature>
<proteinExistence type="predicted"/>
<dbReference type="GO" id="GO:0022857">
    <property type="term" value="F:transmembrane transporter activity"/>
    <property type="evidence" value="ECO:0007669"/>
    <property type="project" value="InterPro"/>
</dbReference>
<keyword evidence="3 6" id="KW-0812">Transmembrane</keyword>
<feature type="transmembrane region" description="Helical" evidence="6">
    <location>
        <begin position="12"/>
        <end position="34"/>
    </location>
</feature>
<evidence type="ECO:0000313" key="7">
    <source>
        <dbReference type="EMBL" id="SLM13746.1"/>
    </source>
</evidence>
<gene>
    <name evidence="7" type="ORF">SPIROBIBN47_290186</name>
</gene>
<dbReference type="Pfam" id="PF02653">
    <property type="entry name" value="BPD_transp_2"/>
    <property type="match status" value="1"/>
</dbReference>
<evidence type="ECO:0000256" key="6">
    <source>
        <dbReference type="SAM" id="Phobius"/>
    </source>
</evidence>
<dbReference type="AlphaFoldDB" id="A0A3P3XKM8"/>
<organism evidence="7">
    <name type="scientific">uncultured spirochete</name>
    <dbReference type="NCBI Taxonomy" id="156406"/>
    <lineage>
        <taxon>Bacteria</taxon>
        <taxon>Pseudomonadati</taxon>
        <taxon>Spirochaetota</taxon>
        <taxon>Spirochaetia</taxon>
        <taxon>Spirochaetales</taxon>
        <taxon>environmental samples</taxon>
    </lineage>
</organism>
<dbReference type="GO" id="GO:0005886">
    <property type="term" value="C:plasma membrane"/>
    <property type="evidence" value="ECO:0007669"/>
    <property type="project" value="UniProtKB-SubCell"/>
</dbReference>
<keyword evidence="5 6" id="KW-0472">Membrane</keyword>
<evidence type="ECO:0000256" key="5">
    <source>
        <dbReference type="ARBA" id="ARBA00023136"/>
    </source>
</evidence>
<keyword evidence="4 6" id="KW-1133">Transmembrane helix</keyword>
<evidence type="ECO:0000256" key="2">
    <source>
        <dbReference type="ARBA" id="ARBA00022475"/>
    </source>
</evidence>
<sequence>MAQQSDVGKFINRYAIFIVLVVMIVVLSFLSPSFLTAQNLINVLITESGRGILAIGVAFTIISRGIDLSVGSIVSLTSVIAASLVQEPSYSARIFPNLPLLPPIVAVIAGLSAGTIVGITNGALIAYTAIPPFIATLGSMIIARGLALILTNAYPVPMLRPEFKIIGQGLLGPIPYVVIVFALVALIAYVILSHTRFGKNVYAIGGNVNAARTSGIKVSKNLIAIYAVSGFCASIAGILITARAASGIATLGNNYELDAIAAATIGGTSHTGGIGTVPGIIAGILILGILNNGLLLLGISPYLQQVIKGVIIVSAVVFDMRKNARQK</sequence>
<dbReference type="InterPro" id="IPR001851">
    <property type="entry name" value="ABC_transp_permease"/>
</dbReference>
<accession>A0A3P3XKM8</accession>
<evidence type="ECO:0000256" key="1">
    <source>
        <dbReference type="ARBA" id="ARBA00004651"/>
    </source>
</evidence>
<feature type="transmembrane region" description="Helical" evidence="6">
    <location>
        <begin position="133"/>
        <end position="154"/>
    </location>
</feature>
<name>A0A3P3XKM8_9SPIR</name>
<feature type="transmembrane region" description="Helical" evidence="6">
    <location>
        <begin position="174"/>
        <end position="192"/>
    </location>
</feature>
<reference evidence="7" key="1">
    <citation type="submission" date="2017-02" db="EMBL/GenBank/DDBJ databases">
        <authorList>
            <person name="Regsiter A."/>
            <person name="William W."/>
        </authorList>
    </citation>
    <scope>NUCLEOTIDE SEQUENCE</scope>
    <source>
        <strain evidence="7">Bib</strain>
    </source>
</reference>